<evidence type="ECO:0000313" key="2">
    <source>
        <dbReference type="Proteomes" id="UP001281761"/>
    </source>
</evidence>
<name>A0ABQ9WMR8_9EUKA</name>
<keyword evidence="2" id="KW-1185">Reference proteome</keyword>
<accession>A0ABQ9WMR8</accession>
<reference evidence="1 2" key="1">
    <citation type="journal article" date="2022" name="bioRxiv">
        <title>Genomics of Preaxostyla Flagellates Illuminates Evolutionary Transitions and the Path Towards Mitochondrial Loss.</title>
        <authorList>
            <person name="Novak L.V.F."/>
            <person name="Treitli S.C."/>
            <person name="Pyrih J."/>
            <person name="Halakuc P."/>
            <person name="Pipaliya S.V."/>
            <person name="Vacek V."/>
            <person name="Brzon O."/>
            <person name="Soukal P."/>
            <person name="Eme L."/>
            <person name="Dacks J.B."/>
            <person name="Karnkowska A."/>
            <person name="Elias M."/>
            <person name="Hampl V."/>
        </authorList>
    </citation>
    <scope>NUCLEOTIDE SEQUENCE [LARGE SCALE GENOMIC DNA]</scope>
    <source>
        <strain evidence="1">NAU3</strain>
        <tissue evidence="1">Gut</tissue>
    </source>
</reference>
<gene>
    <name evidence="1" type="ORF">BLNAU_24347</name>
</gene>
<dbReference type="Proteomes" id="UP001281761">
    <property type="component" value="Unassembled WGS sequence"/>
</dbReference>
<proteinExistence type="predicted"/>
<dbReference type="EMBL" id="JARBJD010000612">
    <property type="protein sequence ID" value="KAK2940741.1"/>
    <property type="molecule type" value="Genomic_DNA"/>
</dbReference>
<sequence>MTHSSHKLRQALTISIIQEQPELHLVCQIEEAATLLEVVTSLLSLSNVEMLIDADFSIDTLLESSRIKIQSSILDFGREFT</sequence>
<evidence type="ECO:0000313" key="1">
    <source>
        <dbReference type="EMBL" id="KAK2940741.1"/>
    </source>
</evidence>
<protein>
    <recommendedName>
        <fullName evidence="3">Carrier domain-containing protein</fullName>
    </recommendedName>
</protein>
<comment type="caution">
    <text evidence="1">The sequence shown here is derived from an EMBL/GenBank/DDBJ whole genome shotgun (WGS) entry which is preliminary data.</text>
</comment>
<evidence type="ECO:0008006" key="3">
    <source>
        <dbReference type="Google" id="ProtNLM"/>
    </source>
</evidence>
<organism evidence="1 2">
    <name type="scientific">Blattamonas nauphoetae</name>
    <dbReference type="NCBI Taxonomy" id="2049346"/>
    <lineage>
        <taxon>Eukaryota</taxon>
        <taxon>Metamonada</taxon>
        <taxon>Preaxostyla</taxon>
        <taxon>Oxymonadida</taxon>
        <taxon>Blattamonas</taxon>
    </lineage>
</organism>